<protein>
    <submittedName>
        <fullName evidence="2">Uncharacterized protein LOC112467271</fullName>
    </submittedName>
</protein>
<keyword evidence="1" id="KW-1185">Reference proteome</keyword>
<dbReference type="Gene3D" id="3.30.420.10">
    <property type="entry name" value="Ribonuclease H-like superfamily/Ribonuclease H"/>
    <property type="match status" value="1"/>
</dbReference>
<evidence type="ECO:0000313" key="2">
    <source>
        <dbReference type="RefSeq" id="XP_024891587.1"/>
    </source>
</evidence>
<dbReference type="AlphaFoldDB" id="A0A6J1RA58"/>
<dbReference type="Proteomes" id="UP000504618">
    <property type="component" value="Unplaced"/>
</dbReference>
<dbReference type="InterPro" id="IPR012337">
    <property type="entry name" value="RNaseH-like_sf"/>
</dbReference>
<dbReference type="GO" id="GO:0003676">
    <property type="term" value="F:nucleic acid binding"/>
    <property type="evidence" value="ECO:0007669"/>
    <property type="project" value="InterPro"/>
</dbReference>
<dbReference type="GeneID" id="112467271"/>
<dbReference type="InterPro" id="IPR036397">
    <property type="entry name" value="RNaseH_sf"/>
</dbReference>
<dbReference type="RefSeq" id="XP_024891587.1">
    <property type="nucleotide sequence ID" value="XM_025035819.1"/>
</dbReference>
<organism evidence="1 2">
    <name type="scientific">Temnothorax curvispinosus</name>
    <dbReference type="NCBI Taxonomy" id="300111"/>
    <lineage>
        <taxon>Eukaryota</taxon>
        <taxon>Metazoa</taxon>
        <taxon>Ecdysozoa</taxon>
        <taxon>Arthropoda</taxon>
        <taxon>Hexapoda</taxon>
        <taxon>Insecta</taxon>
        <taxon>Pterygota</taxon>
        <taxon>Neoptera</taxon>
        <taxon>Endopterygota</taxon>
        <taxon>Hymenoptera</taxon>
        <taxon>Apocrita</taxon>
        <taxon>Aculeata</taxon>
        <taxon>Formicoidea</taxon>
        <taxon>Formicidae</taxon>
        <taxon>Myrmicinae</taxon>
        <taxon>Temnothorax</taxon>
    </lineage>
</organism>
<reference evidence="2" key="1">
    <citation type="submission" date="2025-08" db="UniProtKB">
        <authorList>
            <consortium name="RefSeq"/>
        </authorList>
    </citation>
    <scope>IDENTIFICATION</scope>
    <source>
        <tissue evidence="2">Whole body</tissue>
    </source>
</reference>
<proteinExistence type="predicted"/>
<dbReference type="SUPFAM" id="SSF53098">
    <property type="entry name" value="Ribonuclease H-like"/>
    <property type="match status" value="1"/>
</dbReference>
<evidence type="ECO:0000313" key="1">
    <source>
        <dbReference type="Proteomes" id="UP000504618"/>
    </source>
</evidence>
<accession>A0A6J1RA58</accession>
<gene>
    <name evidence="2" type="primary">LOC112467271</name>
</gene>
<dbReference type="OrthoDB" id="6432478at2759"/>
<sequence length="162" mass="17801">MADLPAARVGAVKPFSISGVDFAGPFSIVPRRARGVSSFKAYVCLFVCFAVKAIHLEVALSLSTDSFPAALRRFVARRGRCSLLHSDCGTNFVRASRELERHLCHAAEREEIKWSFNPPSAPHFGGLWDSGVKSVKTHLRRVVGDKTLSLEKFTTVLAQIES</sequence>
<name>A0A6J1RA58_9HYME</name>
<dbReference type="PANTHER" id="PTHR47331">
    <property type="entry name" value="PHD-TYPE DOMAIN-CONTAINING PROTEIN"/>
    <property type="match status" value="1"/>
</dbReference>